<sequence>VLVNCLLRNYLHYNLYEQASKLVSKSAYPEAASNNEWARYLYYLGRIRAIQLDYSEATLRSDYEGQAVLVNRLLRNYLPWASSRRCTSWPSRWTCYWGTSRTGPSSDSRPSGGPWHPYFQLTQAVRAGNLGRFNEVLENFRPKFQADHTFTLIIWLRHNVIKTGVRMINLSSCASPWQTWPRSCSWTAPSADHRG</sequence>
<organism evidence="2">
    <name type="scientific">Ixodes ricinus</name>
    <name type="common">Common tick</name>
    <name type="synonym">Acarus ricinus</name>
    <dbReference type="NCBI Taxonomy" id="34613"/>
    <lineage>
        <taxon>Eukaryota</taxon>
        <taxon>Metazoa</taxon>
        <taxon>Ecdysozoa</taxon>
        <taxon>Arthropoda</taxon>
        <taxon>Chelicerata</taxon>
        <taxon>Arachnida</taxon>
        <taxon>Acari</taxon>
        <taxon>Parasitiformes</taxon>
        <taxon>Ixodida</taxon>
        <taxon>Ixodoidea</taxon>
        <taxon>Ixodidae</taxon>
        <taxon>Ixodinae</taxon>
        <taxon>Ixodes</taxon>
    </lineage>
</organism>
<accession>A0A090XFI7</accession>
<dbReference type="InterPro" id="IPR050756">
    <property type="entry name" value="CSN3"/>
</dbReference>
<feature type="domain" description="26S proteasome non-ATPase regulatory subunit 3 N-terminal TPR repeats" evidence="1">
    <location>
        <begin position="1"/>
        <end position="57"/>
    </location>
</feature>
<feature type="non-terminal residue" evidence="2">
    <location>
        <position position="1"/>
    </location>
</feature>
<reference evidence="2" key="1">
    <citation type="journal article" date="2015" name="PLoS Negl. Trop. Dis.">
        <title>Deep Sequencing Analysis of the Ixodes ricinus Haemocytome.</title>
        <authorList>
            <person name="Kotsyfakis M."/>
            <person name="Kopacek P."/>
            <person name="Franta Z."/>
            <person name="Pedra J.H."/>
            <person name="Ribeiro J.M."/>
        </authorList>
    </citation>
    <scope>NUCLEOTIDE SEQUENCE</scope>
</reference>
<evidence type="ECO:0000313" key="2">
    <source>
        <dbReference type="EMBL" id="JAC94688.1"/>
    </source>
</evidence>
<dbReference type="SMART" id="SM00753">
    <property type="entry name" value="PAM"/>
    <property type="match status" value="1"/>
</dbReference>
<dbReference type="PANTHER" id="PTHR10758:SF2">
    <property type="entry name" value="26S PROTEASOME NON-ATPASE REGULATORY SUBUNIT 3"/>
    <property type="match status" value="1"/>
</dbReference>
<dbReference type="GO" id="GO:0006511">
    <property type="term" value="P:ubiquitin-dependent protein catabolic process"/>
    <property type="evidence" value="ECO:0007669"/>
    <property type="project" value="TreeGrafter"/>
</dbReference>
<dbReference type="GO" id="GO:0008541">
    <property type="term" value="C:proteasome regulatory particle, lid subcomplex"/>
    <property type="evidence" value="ECO:0007669"/>
    <property type="project" value="TreeGrafter"/>
</dbReference>
<dbReference type="EMBL" id="GBIH01000022">
    <property type="protein sequence ID" value="JAC94688.1"/>
    <property type="molecule type" value="mRNA"/>
</dbReference>
<dbReference type="InterPro" id="IPR057985">
    <property type="entry name" value="TPR_PSMD3_N"/>
</dbReference>
<evidence type="ECO:0000259" key="1">
    <source>
        <dbReference type="Pfam" id="PF25573"/>
    </source>
</evidence>
<dbReference type="PANTHER" id="PTHR10758">
    <property type="entry name" value="26S PROTEASOME NON-ATPASE REGULATORY SUBUNIT 3/COP9 SIGNALOSOME COMPLEX SUBUNIT 3"/>
    <property type="match status" value="1"/>
</dbReference>
<name>A0A090XFI7_IXORI</name>
<proteinExistence type="evidence at transcript level"/>
<dbReference type="AlphaFoldDB" id="A0A090XFI7"/>
<dbReference type="Pfam" id="PF25573">
    <property type="entry name" value="TPR_PSMD3_N"/>
    <property type="match status" value="1"/>
</dbReference>
<protein>
    <submittedName>
        <fullName evidence="2">Putative 26s proteasome regulatory complex subunit rpn3/psmd3</fullName>
    </submittedName>
</protein>
<keyword evidence="2" id="KW-0647">Proteasome</keyword>